<dbReference type="InterPro" id="IPR023753">
    <property type="entry name" value="FAD/NAD-binding_dom"/>
</dbReference>
<name>A0A1I4SA45_9BACT</name>
<protein>
    <submittedName>
        <fullName evidence="4">Thioredoxin reductase (NADPH)</fullName>
    </submittedName>
</protein>
<dbReference type="GO" id="GO:0016491">
    <property type="term" value="F:oxidoreductase activity"/>
    <property type="evidence" value="ECO:0007669"/>
    <property type="project" value="UniProtKB-KW"/>
</dbReference>
<gene>
    <name evidence="4" type="ORF">SAMN05660836_00840</name>
</gene>
<keyword evidence="5" id="KW-1185">Reference proteome</keyword>
<dbReference type="EMBL" id="FOUU01000002">
    <property type="protein sequence ID" value="SFM61133.1"/>
    <property type="molecule type" value="Genomic_DNA"/>
</dbReference>
<keyword evidence="2" id="KW-0560">Oxidoreductase</keyword>
<dbReference type="AlphaFoldDB" id="A0A1I4SA45"/>
<dbReference type="PANTHER" id="PTHR48105">
    <property type="entry name" value="THIOREDOXIN REDUCTASE 1-RELATED-RELATED"/>
    <property type="match status" value="1"/>
</dbReference>
<evidence type="ECO:0000256" key="2">
    <source>
        <dbReference type="ARBA" id="ARBA00023002"/>
    </source>
</evidence>
<keyword evidence="1" id="KW-0285">Flavoprotein</keyword>
<evidence type="ECO:0000313" key="5">
    <source>
        <dbReference type="Proteomes" id="UP000199611"/>
    </source>
</evidence>
<accession>A0A1I4SA45</accession>
<evidence type="ECO:0000259" key="3">
    <source>
        <dbReference type="Pfam" id="PF07992"/>
    </source>
</evidence>
<feature type="domain" description="FAD/NAD(P)-binding" evidence="3">
    <location>
        <begin position="7"/>
        <end position="287"/>
    </location>
</feature>
<sequence>MRVVETEVLIIGSGPAGLQAAIHAARKKVRVTVVGKVHRSSAYRAHVENYCCIPHVSGAELIEQGRKQAEKAGAEFIDEDVLNIERAGDRFVVLTEGGMTIHARAIVLAMGVSRNRLGVPGEKEFLGKGVSYCVECDAGFFRDKVVAVVGCESAAVAGSLTLTFYARDVFLICPDQLNVSPELASRLKDSAVHVLENSAVKEIVGDDKGVTAVRLRDGREIAVNGVFIELGAKGAIELAMNLGVELDPETMQFVVTNKKQETNIPGVYAAGDICGPPWQIAKAVGEGCVAGIEAAEYVKRNRSGEKQTID</sequence>
<dbReference type="PRINTS" id="PR00469">
    <property type="entry name" value="PNDRDTASEII"/>
</dbReference>
<evidence type="ECO:0000313" key="4">
    <source>
        <dbReference type="EMBL" id="SFM61133.1"/>
    </source>
</evidence>
<dbReference type="Pfam" id="PF07992">
    <property type="entry name" value="Pyr_redox_2"/>
    <property type="match status" value="1"/>
</dbReference>
<proteinExistence type="predicted"/>
<organism evidence="4 5">
    <name type="scientific">Thermodesulforhabdus norvegica</name>
    <dbReference type="NCBI Taxonomy" id="39841"/>
    <lineage>
        <taxon>Bacteria</taxon>
        <taxon>Pseudomonadati</taxon>
        <taxon>Thermodesulfobacteriota</taxon>
        <taxon>Syntrophobacteria</taxon>
        <taxon>Syntrophobacterales</taxon>
        <taxon>Thermodesulforhabdaceae</taxon>
        <taxon>Thermodesulforhabdus</taxon>
    </lineage>
</organism>
<dbReference type="Proteomes" id="UP000199611">
    <property type="component" value="Unassembled WGS sequence"/>
</dbReference>
<dbReference type="InterPro" id="IPR036188">
    <property type="entry name" value="FAD/NAD-bd_sf"/>
</dbReference>
<dbReference type="OrthoDB" id="9806179at2"/>
<dbReference type="Gene3D" id="3.50.50.60">
    <property type="entry name" value="FAD/NAD(P)-binding domain"/>
    <property type="match status" value="2"/>
</dbReference>
<dbReference type="PRINTS" id="PR00368">
    <property type="entry name" value="FADPNR"/>
</dbReference>
<dbReference type="STRING" id="39841.SAMN05660836_00840"/>
<evidence type="ECO:0000256" key="1">
    <source>
        <dbReference type="ARBA" id="ARBA00022630"/>
    </source>
</evidence>
<dbReference type="SUPFAM" id="SSF51905">
    <property type="entry name" value="FAD/NAD(P)-binding domain"/>
    <property type="match status" value="1"/>
</dbReference>
<dbReference type="InterPro" id="IPR050097">
    <property type="entry name" value="Ferredoxin-NADP_redctase_2"/>
</dbReference>
<dbReference type="RefSeq" id="WP_093393720.1">
    <property type="nucleotide sequence ID" value="NZ_FOUU01000002.1"/>
</dbReference>
<reference evidence="4 5" key="1">
    <citation type="submission" date="2016-10" db="EMBL/GenBank/DDBJ databases">
        <authorList>
            <person name="de Groot N.N."/>
        </authorList>
    </citation>
    <scope>NUCLEOTIDE SEQUENCE [LARGE SCALE GENOMIC DNA]</scope>
    <source>
        <strain evidence="4 5">DSM 9990</strain>
    </source>
</reference>